<name>A0ABW3FFU0_9HYPH</name>
<keyword evidence="3" id="KW-1185">Reference proteome</keyword>
<keyword evidence="1" id="KW-0472">Membrane</keyword>
<dbReference type="InterPro" id="IPR008621">
    <property type="entry name" value="Cbb3-typ_cyt_oxidase_comp"/>
</dbReference>
<organism evidence="2 3">
    <name type="scientific">Pseudahrensia aquimaris</name>
    <dbReference type="NCBI Taxonomy" id="744461"/>
    <lineage>
        <taxon>Bacteria</taxon>
        <taxon>Pseudomonadati</taxon>
        <taxon>Pseudomonadota</taxon>
        <taxon>Alphaproteobacteria</taxon>
        <taxon>Hyphomicrobiales</taxon>
        <taxon>Ahrensiaceae</taxon>
        <taxon>Pseudahrensia</taxon>
    </lineage>
</organism>
<evidence type="ECO:0000313" key="2">
    <source>
        <dbReference type="EMBL" id="MFD0917005.1"/>
    </source>
</evidence>
<accession>A0ABW3FFU0</accession>
<dbReference type="RefSeq" id="WP_377212845.1">
    <property type="nucleotide sequence ID" value="NZ_JBHTJV010000009.1"/>
</dbReference>
<dbReference type="CDD" id="cd01324">
    <property type="entry name" value="cbb3_Oxidase_CcoQ"/>
    <property type="match status" value="1"/>
</dbReference>
<protein>
    <submittedName>
        <fullName evidence="2">Cbb3-type cytochrome oxidase subunit 3</fullName>
    </submittedName>
</protein>
<evidence type="ECO:0000313" key="3">
    <source>
        <dbReference type="Proteomes" id="UP001597101"/>
    </source>
</evidence>
<proteinExistence type="predicted"/>
<dbReference type="EMBL" id="JBHTJV010000009">
    <property type="protein sequence ID" value="MFD0917005.1"/>
    <property type="molecule type" value="Genomic_DNA"/>
</dbReference>
<reference evidence="3" key="1">
    <citation type="journal article" date="2019" name="Int. J. Syst. Evol. Microbiol.">
        <title>The Global Catalogue of Microorganisms (GCM) 10K type strain sequencing project: providing services to taxonomists for standard genome sequencing and annotation.</title>
        <authorList>
            <consortium name="The Broad Institute Genomics Platform"/>
            <consortium name="The Broad Institute Genome Sequencing Center for Infectious Disease"/>
            <person name="Wu L."/>
            <person name="Ma J."/>
        </authorList>
    </citation>
    <scope>NUCLEOTIDE SEQUENCE [LARGE SCALE GENOMIC DNA]</scope>
    <source>
        <strain evidence="3">CCUG 60023</strain>
    </source>
</reference>
<gene>
    <name evidence="2" type="ORF">ACFQ14_11350</name>
</gene>
<sequence>MDYEIFRIFADSWGLLYLFALFLGVIFFTFRPGSKEIAKKVSQIPFDKDEPNV</sequence>
<keyword evidence="1" id="KW-1133">Transmembrane helix</keyword>
<comment type="caution">
    <text evidence="2">The sequence shown here is derived from an EMBL/GenBank/DDBJ whole genome shotgun (WGS) entry which is preliminary data.</text>
</comment>
<dbReference type="Proteomes" id="UP001597101">
    <property type="component" value="Unassembled WGS sequence"/>
</dbReference>
<keyword evidence="1" id="KW-0812">Transmembrane</keyword>
<dbReference type="Pfam" id="PF05545">
    <property type="entry name" value="FixQ"/>
    <property type="match status" value="1"/>
</dbReference>
<evidence type="ECO:0000256" key="1">
    <source>
        <dbReference type="SAM" id="Phobius"/>
    </source>
</evidence>
<feature type="transmembrane region" description="Helical" evidence="1">
    <location>
        <begin position="12"/>
        <end position="30"/>
    </location>
</feature>